<feature type="compositionally biased region" description="Polar residues" evidence="3">
    <location>
        <begin position="386"/>
        <end position="403"/>
    </location>
</feature>
<evidence type="ECO:0000256" key="2">
    <source>
        <dbReference type="SAM" id="Coils"/>
    </source>
</evidence>
<keyword evidence="6" id="KW-1185">Reference proteome</keyword>
<dbReference type="RefSeq" id="WP_074444700.1">
    <property type="nucleotide sequence ID" value="NZ_FMBM01000002.1"/>
</dbReference>
<proteinExistence type="inferred from homology"/>
<dbReference type="PANTHER" id="PTHR30469:SF29">
    <property type="entry name" value="BLR2860 PROTEIN"/>
    <property type="match status" value="1"/>
</dbReference>
<dbReference type="Gene3D" id="2.40.30.170">
    <property type="match status" value="1"/>
</dbReference>
<dbReference type="Pfam" id="PF25954">
    <property type="entry name" value="Beta-barrel_RND_2"/>
    <property type="match status" value="1"/>
</dbReference>
<dbReference type="SUPFAM" id="SSF111369">
    <property type="entry name" value="HlyD-like secretion proteins"/>
    <property type="match status" value="1"/>
</dbReference>
<evidence type="ECO:0000256" key="3">
    <source>
        <dbReference type="SAM" id="MobiDB-lite"/>
    </source>
</evidence>
<feature type="coiled-coil region" evidence="2">
    <location>
        <begin position="123"/>
        <end position="159"/>
    </location>
</feature>
<dbReference type="EMBL" id="FMBM01000002">
    <property type="protein sequence ID" value="SCC80892.1"/>
    <property type="molecule type" value="Genomic_DNA"/>
</dbReference>
<reference evidence="5 6" key="1">
    <citation type="submission" date="2016-08" db="EMBL/GenBank/DDBJ databases">
        <authorList>
            <person name="Varghese N."/>
            <person name="Submissions Spin"/>
        </authorList>
    </citation>
    <scope>NUCLEOTIDE SEQUENCE [LARGE SCALE GENOMIC DNA]</scope>
    <source>
        <strain evidence="5 6">HL-109</strain>
    </source>
</reference>
<dbReference type="InterPro" id="IPR006143">
    <property type="entry name" value="RND_pump_MFP"/>
</dbReference>
<dbReference type="NCBIfam" id="TIGR01730">
    <property type="entry name" value="RND_mfp"/>
    <property type="match status" value="1"/>
</dbReference>
<name>A0ABY0K8U8_9HYPH</name>
<feature type="region of interest" description="Disordered" evidence="3">
    <location>
        <begin position="1"/>
        <end position="24"/>
    </location>
</feature>
<dbReference type="Proteomes" id="UP000182800">
    <property type="component" value="Unassembled WGS sequence"/>
</dbReference>
<evidence type="ECO:0000256" key="1">
    <source>
        <dbReference type="ARBA" id="ARBA00009477"/>
    </source>
</evidence>
<dbReference type="Gene3D" id="2.40.420.20">
    <property type="match status" value="1"/>
</dbReference>
<evidence type="ECO:0000313" key="6">
    <source>
        <dbReference type="Proteomes" id="UP000182800"/>
    </source>
</evidence>
<protein>
    <submittedName>
        <fullName evidence="5">Membrane fusion protein, multidrug efflux system</fullName>
    </submittedName>
</protein>
<evidence type="ECO:0000259" key="4">
    <source>
        <dbReference type="Pfam" id="PF25954"/>
    </source>
</evidence>
<dbReference type="InterPro" id="IPR058792">
    <property type="entry name" value="Beta-barrel_RND_2"/>
</dbReference>
<comment type="caution">
    <text evidence="5">The sequence shown here is derived from an EMBL/GenBank/DDBJ whole genome shotgun (WGS) entry which is preliminary data.</text>
</comment>
<dbReference type="PANTHER" id="PTHR30469">
    <property type="entry name" value="MULTIDRUG RESISTANCE PROTEIN MDTA"/>
    <property type="match status" value="1"/>
</dbReference>
<gene>
    <name evidence="5" type="ORF">GA0071312_1821</name>
</gene>
<keyword evidence="2" id="KW-0175">Coiled coil</keyword>
<feature type="region of interest" description="Disordered" evidence="3">
    <location>
        <begin position="362"/>
        <end position="432"/>
    </location>
</feature>
<feature type="domain" description="CusB-like beta-barrel" evidence="4">
    <location>
        <begin position="225"/>
        <end position="296"/>
    </location>
</feature>
<sequence>MAEPAPEKPGSQADEAQASRAARPDRSTWIAGGIVLALVLWMGSGFVFPAEEEEQVVRDEPVAPVAVSVRESQAQPVEQVFIAEGQALPVRDTVLRAEMSGEIVALEAERGDSVSEGAVIARFNDEERAAARAQAEAELERAERELEQAETLLDRGTGTLDRVVNARTARAAADAALVSARRAERHTTIRAGFDGRLDDLDIETGEFVSAGETVGRLIDLDPLRVEIQVPQQVLSGIHTGMQAEVRFITGETAQGVIRFVGSAADPRTRTFPAEIAVDNPDSTIPAGISAQVRVPTEGTMAHFLSPATLALSTDGRLVVKTVDDEDVVVAHTVSIVRAQSDGIHVAGLPDTARVITIGQGFVNDGDTVAPQPDERDAPEPGDDPQAVTQAPDTQAPETGTQGDAQAVSPLDPADPASELFGDDAQMPSPGAQ</sequence>
<dbReference type="Gene3D" id="2.40.50.100">
    <property type="match status" value="1"/>
</dbReference>
<accession>A0ABY0K8U8</accession>
<evidence type="ECO:0000313" key="5">
    <source>
        <dbReference type="EMBL" id="SCC80892.1"/>
    </source>
</evidence>
<dbReference type="Gene3D" id="1.10.287.470">
    <property type="entry name" value="Helix hairpin bin"/>
    <property type="match status" value="1"/>
</dbReference>
<organism evidence="5 6">
    <name type="scientific">Saliniramus fredricksonii</name>
    <dbReference type="NCBI Taxonomy" id="1653334"/>
    <lineage>
        <taxon>Bacteria</taxon>
        <taxon>Pseudomonadati</taxon>
        <taxon>Pseudomonadota</taxon>
        <taxon>Alphaproteobacteria</taxon>
        <taxon>Hyphomicrobiales</taxon>
        <taxon>Salinarimonadaceae</taxon>
        <taxon>Saliniramus</taxon>
    </lineage>
</organism>
<comment type="similarity">
    <text evidence="1">Belongs to the membrane fusion protein (MFP) (TC 8.A.1) family.</text>
</comment>